<evidence type="ECO:0000313" key="2">
    <source>
        <dbReference type="Proteomes" id="UP001501822"/>
    </source>
</evidence>
<proteinExistence type="predicted"/>
<organism evidence="1 2">
    <name type="scientific">Actinoallomurus spadix</name>
    <dbReference type="NCBI Taxonomy" id="79912"/>
    <lineage>
        <taxon>Bacteria</taxon>
        <taxon>Bacillati</taxon>
        <taxon>Actinomycetota</taxon>
        <taxon>Actinomycetes</taxon>
        <taxon>Streptosporangiales</taxon>
        <taxon>Thermomonosporaceae</taxon>
        <taxon>Actinoallomurus</taxon>
    </lineage>
</organism>
<dbReference type="Proteomes" id="UP001501822">
    <property type="component" value="Unassembled WGS sequence"/>
</dbReference>
<evidence type="ECO:0008006" key="3">
    <source>
        <dbReference type="Google" id="ProtNLM"/>
    </source>
</evidence>
<dbReference type="InterPro" id="IPR036689">
    <property type="entry name" value="ESAT-6-like_sf"/>
</dbReference>
<name>A0ABP3HDK6_9ACTN</name>
<protein>
    <recommendedName>
        <fullName evidence="3">ESAT-6-like protein</fullName>
    </recommendedName>
</protein>
<dbReference type="SUPFAM" id="SSF140453">
    <property type="entry name" value="EsxAB dimer-like"/>
    <property type="match status" value="1"/>
</dbReference>
<comment type="caution">
    <text evidence="1">The sequence shown here is derived from an EMBL/GenBank/DDBJ whole genome shotgun (WGS) entry which is preliminary data.</text>
</comment>
<evidence type="ECO:0000313" key="1">
    <source>
        <dbReference type="EMBL" id="GAA0367120.1"/>
    </source>
</evidence>
<accession>A0ABP3HDK6</accession>
<gene>
    <name evidence="1" type="ORF">GCM10010151_66310</name>
</gene>
<dbReference type="Gene3D" id="1.10.287.1060">
    <property type="entry name" value="ESAT-6-like"/>
    <property type="match status" value="1"/>
</dbReference>
<dbReference type="EMBL" id="BAAABM010000066">
    <property type="protein sequence ID" value="GAA0367120.1"/>
    <property type="molecule type" value="Genomic_DNA"/>
</dbReference>
<sequence length="84" mass="9575">MREFRAIMSAFASSSNELMAHWKGPSADVFARACKVYEDEFLTMFQALDTVGERLGISKNKYDAFEESQSDQANKIMSLLNNRK</sequence>
<reference evidence="2" key="1">
    <citation type="journal article" date="2019" name="Int. J. Syst. Evol. Microbiol.">
        <title>The Global Catalogue of Microorganisms (GCM) 10K type strain sequencing project: providing services to taxonomists for standard genome sequencing and annotation.</title>
        <authorList>
            <consortium name="The Broad Institute Genomics Platform"/>
            <consortium name="The Broad Institute Genome Sequencing Center for Infectious Disease"/>
            <person name="Wu L."/>
            <person name="Ma J."/>
        </authorList>
    </citation>
    <scope>NUCLEOTIDE SEQUENCE [LARGE SCALE GENOMIC DNA]</scope>
    <source>
        <strain evidence="2">JCM 3146</strain>
    </source>
</reference>
<keyword evidence="2" id="KW-1185">Reference proteome</keyword>